<keyword evidence="1" id="KW-1133">Transmembrane helix</keyword>
<comment type="caution">
    <text evidence="2">The sequence shown here is derived from an EMBL/GenBank/DDBJ whole genome shotgun (WGS) entry which is preliminary data.</text>
</comment>
<dbReference type="Proteomes" id="UP000885792">
    <property type="component" value="Unassembled WGS sequence"/>
</dbReference>
<evidence type="ECO:0000313" key="2">
    <source>
        <dbReference type="EMBL" id="HHJ64327.1"/>
    </source>
</evidence>
<sequence length="132" mass="15421">MEVVLLSLYAGSLFLLVSTVAPVLLRTEFDKDLAGRFYGRILWRFYKIAFFLLLLYLIWGEKWIGILLLTGLSLNVAISMWLRQYKRTLGGIEIYDYNAPERVRFRRVSYLSTAVLLTNFFISTIILLKEVE</sequence>
<evidence type="ECO:0008006" key="3">
    <source>
        <dbReference type="Google" id="ProtNLM"/>
    </source>
</evidence>
<accession>A0A7C5L712</accession>
<proteinExistence type="predicted"/>
<protein>
    <recommendedName>
        <fullName evidence="3">DUF4149 domain-containing protein</fullName>
    </recommendedName>
</protein>
<feature type="transmembrane region" description="Helical" evidence="1">
    <location>
        <begin position="63"/>
        <end position="82"/>
    </location>
</feature>
<reference evidence="2" key="1">
    <citation type="journal article" date="2020" name="mSystems">
        <title>Genome- and Community-Level Interaction Insights into Carbon Utilization and Element Cycling Functions of Hydrothermarchaeota in Hydrothermal Sediment.</title>
        <authorList>
            <person name="Zhou Z."/>
            <person name="Liu Y."/>
            <person name="Xu W."/>
            <person name="Pan J."/>
            <person name="Luo Z.H."/>
            <person name="Li M."/>
        </authorList>
    </citation>
    <scope>NUCLEOTIDE SEQUENCE [LARGE SCALE GENOMIC DNA]</scope>
    <source>
        <strain evidence="2">HyVt-501</strain>
    </source>
</reference>
<feature type="transmembrane region" description="Helical" evidence="1">
    <location>
        <begin position="6"/>
        <end position="25"/>
    </location>
</feature>
<feature type="transmembrane region" description="Helical" evidence="1">
    <location>
        <begin position="37"/>
        <end position="57"/>
    </location>
</feature>
<name>A0A7C5L712_AQUAO</name>
<gene>
    <name evidence="2" type="ORF">ENJ61_05395</name>
</gene>
<keyword evidence="1" id="KW-0472">Membrane</keyword>
<dbReference type="EMBL" id="DRNB01000194">
    <property type="protein sequence ID" value="HHJ64327.1"/>
    <property type="molecule type" value="Genomic_DNA"/>
</dbReference>
<keyword evidence="1" id="KW-0812">Transmembrane</keyword>
<feature type="transmembrane region" description="Helical" evidence="1">
    <location>
        <begin position="108"/>
        <end position="128"/>
    </location>
</feature>
<organism evidence="2">
    <name type="scientific">Aquifex aeolicus</name>
    <dbReference type="NCBI Taxonomy" id="63363"/>
    <lineage>
        <taxon>Bacteria</taxon>
        <taxon>Pseudomonadati</taxon>
        <taxon>Aquificota</taxon>
        <taxon>Aquificia</taxon>
        <taxon>Aquificales</taxon>
        <taxon>Aquificaceae</taxon>
        <taxon>Aquifex</taxon>
    </lineage>
</organism>
<evidence type="ECO:0000256" key="1">
    <source>
        <dbReference type="SAM" id="Phobius"/>
    </source>
</evidence>
<dbReference type="AlphaFoldDB" id="A0A7C5L712"/>